<proteinExistence type="predicted"/>
<dbReference type="InterPro" id="IPR001206">
    <property type="entry name" value="Diacylglycerol_kinase_cat_dom"/>
</dbReference>
<sequence length="467" mass="49899">MSKIQLHVVLNPASGVPGLSRKLFESEIAPLLAQQSHITVVKHETRSEGDGVRIGREVQDSIAQSILPTVYAVLLGGDGTTHEFLNGLILKEDDSESNTASLADVQLAVVPTGTANALYAGLYPPGSEGNQSKDGQGEHEWRLRSVHALLGTLKAFDVHAATTPPSTLVPLTLTRVSAALVPNREGSGSSHKTMLAHIITSHALHAAILHDSEALRAEYPGIERFKMAAQKNSTVWVSGKLVLKPSVDDNISVYDPNSDRFVTLPESKATLEGPFMYLATLTTDRLEPTFVPGPFSTTAALSHGIPSGETSNPHPRPPSSLDVVAIRPLRSPAVSASAASSNTSPSSWATSDEAQNVRLQFAMGALTKLTQLIYDSGKHVYLTYPSSSSTGASSEADIKTAVQDEALEERGSGPAVVEYFRCGGYKWEPATDDAQAKLTCIDGTILRANKTDVEVLHEWADKVGVWR</sequence>
<dbReference type="Pfam" id="PF00781">
    <property type="entry name" value="DAGK_cat"/>
    <property type="match status" value="1"/>
</dbReference>
<organism evidence="3 4">
    <name type="scientific">Tilletia walkeri</name>
    <dbReference type="NCBI Taxonomy" id="117179"/>
    <lineage>
        <taxon>Eukaryota</taxon>
        <taxon>Fungi</taxon>
        <taxon>Dikarya</taxon>
        <taxon>Basidiomycota</taxon>
        <taxon>Ustilaginomycotina</taxon>
        <taxon>Exobasidiomycetes</taxon>
        <taxon>Tilletiales</taxon>
        <taxon>Tilletiaceae</taxon>
        <taxon>Tilletia</taxon>
    </lineage>
</organism>
<dbReference type="InterPro" id="IPR050187">
    <property type="entry name" value="Lipid_Phosphate_FormReg"/>
</dbReference>
<reference evidence="3" key="1">
    <citation type="submission" date="2016-04" db="EMBL/GenBank/DDBJ databases">
        <authorList>
            <person name="Nguyen H.D."/>
            <person name="Samba Siva P."/>
            <person name="Cullis J."/>
            <person name="Levesque C.A."/>
            <person name="Hambleton S."/>
        </authorList>
    </citation>
    <scope>NUCLEOTIDE SEQUENCE</scope>
    <source>
        <strain evidence="3">DAOMC 236422</strain>
    </source>
</reference>
<dbReference type="PANTHER" id="PTHR12358:SF111">
    <property type="entry name" value="CERAMIDE KINASE, ISOFORM A"/>
    <property type="match status" value="1"/>
</dbReference>
<dbReference type="SUPFAM" id="SSF111331">
    <property type="entry name" value="NAD kinase/diacylglycerol kinase-like"/>
    <property type="match status" value="1"/>
</dbReference>
<protein>
    <recommendedName>
        <fullName evidence="2">DAGKc domain-containing protein</fullName>
    </recommendedName>
</protein>
<dbReference type="GO" id="GO:0006672">
    <property type="term" value="P:ceramide metabolic process"/>
    <property type="evidence" value="ECO:0007669"/>
    <property type="project" value="TreeGrafter"/>
</dbReference>
<feature type="region of interest" description="Disordered" evidence="1">
    <location>
        <begin position="301"/>
        <end position="321"/>
    </location>
</feature>
<dbReference type="Gene3D" id="3.40.50.10330">
    <property type="entry name" value="Probable inorganic polyphosphate/atp-NAD kinase, domain 1"/>
    <property type="match status" value="1"/>
</dbReference>
<dbReference type="EMBL" id="LWDG02000359">
    <property type="protein sequence ID" value="KAE8266257.1"/>
    <property type="molecule type" value="Genomic_DNA"/>
</dbReference>
<reference evidence="3" key="2">
    <citation type="journal article" date="2019" name="IMA Fungus">
        <title>Genome sequencing and comparison of five Tilletia species to identify candidate genes for the detection of regulated species infecting wheat.</title>
        <authorList>
            <person name="Nguyen H.D.T."/>
            <person name="Sultana T."/>
            <person name="Kesanakurti P."/>
            <person name="Hambleton S."/>
        </authorList>
    </citation>
    <scope>NUCLEOTIDE SEQUENCE</scope>
    <source>
        <strain evidence="3">DAOMC 236422</strain>
    </source>
</reference>
<dbReference type="AlphaFoldDB" id="A0A8X7N3E3"/>
<comment type="caution">
    <text evidence="3">The sequence shown here is derived from an EMBL/GenBank/DDBJ whole genome shotgun (WGS) entry which is preliminary data.</text>
</comment>
<dbReference type="InterPro" id="IPR017438">
    <property type="entry name" value="ATP-NAD_kinase_N"/>
</dbReference>
<evidence type="ECO:0000256" key="1">
    <source>
        <dbReference type="SAM" id="MobiDB-lite"/>
    </source>
</evidence>
<dbReference type="PANTHER" id="PTHR12358">
    <property type="entry name" value="SPHINGOSINE KINASE"/>
    <property type="match status" value="1"/>
</dbReference>
<feature type="domain" description="DAGKc" evidence="2">
    <location>
        <begin position="1"/>
        <end position="165"/>
    </location>
</feature>
<dbReference type="Proteomes" id="UP000078113">
    <property type="component" value="Unassembled WGS sequence"/>
</dbReference>
<gene>
    <name evidence="3" type="ORF">A4X09_0g6092</name>
</gene>
<dbReference type="GO" id="GO:0016020">
    <property type="term" value="C:membrane"/>
    <property type="evidence" value="ECO:0007669"/>
    <property type="project" value="GOC"/>
</dbReference>
<name>A0A8X7N3E3_9BASI</name>
<evidence type="ECO:0000313" key="3">
    <source>
        <dbReference type="EMBL" id="KAE8266257.1"/>
    </source>
</evidence>
<dbReference type="InterPro" id="IPR016064">
    <property type="entry name" value="NAD/diacylglycerol_kinase_sf"/>
</dbReference>
<dbReference type="GO" id="GO:0001729">
    <property type="term" value="F:ceramide kinase activity"/>
    <property type="evidence" value="ECO:0007669"/>
    <property type="project" value="TreeGrafter"/>
</dbReference>
<evidence type="ECO:0000313" key="4">
    <source>
        <dbReference type="Proteomes" id="UP000078113"/>
    </source>
</evidence>
<keyword evidence="4" id="KW-1185">Reference proteome</keyword>
<accession>A0A8X7N3E3</accession>
<evidence type="ECO:0000259" key="2">
    <source>
        <dbReference type="PROSITE" id="PS50146"/>
    </source>
</evidence>
<dbReference type="PROSITE" id="PS50146">
    <property type="entry name" value="DAGK"/>
    <property type="match status" value="1"/>
</dbReference>